<evidence type="ECO:0000313" key="3">
    <source>
        <dbReference type="EMBL" id="KAF7808404.1"/>
    </source>
</evidence>
<gene>
    <name evidence="3" type="ORF">G2W53_035147</name>
</gene>
<keyword evidence="3" id="KW-0378">Hydrolase</keyword>
<dbReference type="InterPro" id="IPR025476">
    <property type="entry name" value="Helitron_helicase-like"/>
</dbReference>
<keyword evidence="3" id="KW-0067">ATP-binding</keyword>
<name>A0A834SQX7_9FABA</name>
<dbReference type="Proteomes" id="UP000634136">
    <property type="component" value="Unassembled WGS sequence"/>
</dbReference>
<dbReference type="Pfam" id="PF21530">
    <property type="entry name" value="Pif1_2B_dom"/>
    <property type="match status" value="1"/>
</dbReference>
<dbReference type="InterPro" id="IPR049163">
    <property type="entry name" value="Pif1-like_2B_dom"/>
</dbReference>
<evidence type="ECO:0000259" key="2">
    <source>
        <dbReference type="Pfam" id="PF21530"/>
    </source>
</evidence>
<feature type="domain" description="DNA helicase Pif1-like 2B" evidence="2">
    <location>
        <begin position="211"/>
        <end position="235"/>
    </location>
</feature>
<keyword evidence="4" id="KW-1185">Reference proteome</keyword>
<keyword evidence="3" id="KW-0547">Nucleotide-binding</keyword>
<reference evidence="3" key="1">
    <citation type="submission" date="2020-09" db="EMBL/GenBank/DDBJ databases">
        <title>Genome-Enabled Discovery of Anthraquinone Biosynthesis in Senna tora.</title>
        <authorList>
            <person name="Kang S.-H."/>
            <person name="Pandey R.P."/>
            <person name="Lee C.-M."/>
            <person name="Sim J.-S."/>
            <person name="Jeong J.-T."/>
            <person name="Choi B.-S."/>
            <person name="Jung M."/>
            <person name="Ginzburg D."/>
            <person name="Zhao K."/>
            <person name="Won S.Y."/>
            <person name="Oh T.-J."/>
            <person name="Yu Y."/>
            <person name="Kim N.-H."/>
            <person name="Lee O.R."/>
            <person name="Lee T.-H."/>
            <person name="Bashyal P."/>
            <person name="Kim T.-S."/>
            <person name="Lee W.-H."/>
            <person name="Kawkins C."/>
            <person name="Kim C.-K."/>
            <person name="Kim J.S."/>
            <person name="Ahn B.O."/>
            <person name="Rhee S.Y."/>
            <person name="Sohng J.K."/>
        </authorList>
    </citation>
    <scope>NUCLEOTIDE SEQUENCE</scope>
    <source>
        <tissue evidence="3">Leaf</tissue>
    </source>
</reference>
<dbReference type="Pfam" id="PF14214">
    <property type="entry name" value="Helitron_like_N"/>
    <property type="match status" value="1"/>
</dbReference>
<dbReference type="AlphaFoldDB" id="A0A834SQX7"/>
<dbReference type="PANTHER" id="PTHR10492:SF57">
    <property type="entry name" value="ATP-DEPENDENT DNA HELICASE"/>
    <property type="match status" value="1"/>
</dbReference>
<dbReference type="EMBL" id="JAAIUW010000011">
    <property type="protein sequence ID" value="KAF7808404.1"/>
    <property type="molecule type" value="Genomic_DNA"/>
</dbReference>
<evidence type="ECO:0000259" key="1">
    <source>
        <dbReference type="Pfam" id="PF14214"/>
    </source>
</evidence>
<keyword evidence="3" id="KW-0347">Helicase</keyword>
<organism evidence="3 4">
    <name type="scientific">Senna tora</name>
    <dbReference type="NCBI Taxonomy" id="362788"/>
    <lineage>
        <taxon>Eukaryota</taxon>
        <taxon>Viridiplantae</taxon>
        <taxon>Streptophyta</taxon>
        <taxon>Embryophyta</taxon>
        <taxon>Tracheophyta</taxon>
        <taxon>Spermatophyta</taxon>
        <taxon>Magnoliopsida</taxon>
        <taxon>eudicotyledons</taxon>
        <taxon>Gunneridae</taxon>
        <taxon>Pentapetalae</taxon>
        <taxon>rosids</taxon>
        <taxon>fabids</taxon>
        <taxon>Fabales</taxon>
        <taxon>Fabaceae</taxon>
        <taxon>Caesalpinioideae</taxon>
        <taxon>Cassia clade</taxon>
        <taxon>Senna</taxon>
    </lineage>
</organism>
<dbReference type="PANTHER" id="PTHR10492">
    <property type="match status" value="1"/>
</dbReference>
<dbReference type="GO" id="GO:0004386">
    <property type="term" value="F:helicase activity"/>
    <property type="evidence" value="ECO:0007669"/>
    <property type="project" value="UniProtKB-KW"/>
</dbReference>
<protein>
    <submittedName>
        <fullName evidence="3">Putative PIF1 DNA helicase/replication protein A1-like protein</fullName>
    </submittedName>
</protein>
<comment type="caution">
    <text evidence="3">The sequence shown here is derived from an EMBL/GenBank/DDBJ whole genome shotgun (WGS) entry which is preliminary data.</text>
</comment>
<dbReference type="OrthoDB" id="1900198at2759"/>
<evidence type="ECO:0000313" key="4">
    <source>
        <dbReference type="Proteomes" id="UP000634136"/>
    </source>
</evidence>
<sequence>MMICKKKGYPDLFVTFTCNPKWPELVELLNSKNAKAEDKPDLLKRIFKIKLDQLMKDFIVMVSLENQMLSTTLDEDGYPIHRIRDNDISVEKGVTVLDNRNKDLKMPIPSDPELYSHNNRLIYEELNYDKTTLAKELENLISSITEEQKTNTMIGAVNSDKGGFYFVHGFGVASSGIPSLLIPGEVYLSADSVSKSEFNIDGVEGLYTTDMLNSIKGSGLSNHELRLKVGTPVML</sequence>
<feature type="domain" description="Helitron helicase-like" evidence="1">
    <location>
        <begin position="1"/>
        <end position="69"/>
    </location>
</feature>
<accession>A0A834SQX7</accession>
<proteinExistence type="predicted"/>